<reference evidence="2 3" key="1">
    <citation type="submission" date="2019-05" db="EMBL/GenBank/DDBJ databases">
        <title>Arcobacter cibarius and Arcobacter thereius providing challenges in identification an antibiotic susceptibility and Quinolone resistance.</title>
        <authorList>
            <person name="Busch A."/>
            <person name="Hanel I."/>
            <person name="Hotzel H."/>
            <person name="Tomaso H."/>
        </authorList>
    </citation>
    <scope>NUCLEOTIDE SEQUENCE [LARGE SCALE GENOMIC DNA]</scope>
    <source>
        <strain evidence="2 3">17CS1191_2</strain>
    </source>
</reference>
<accession>A0A5R9H3F1</accession>
<dbReference type="EMBL" id="VBUF01000003">
    <property type="protein sequence ID" value="TLS71838.1"/>
    <property type="molecule type" value="Genomic_DNA"/>
</dbReference>
<gene>
    <name evidence="2" type="ORF">FE246_05275</name>
</gene>
<name>A0A5R9H3F1_9BACT</name>
<organism evidence="2 3">
    <name type="scientific">Aliarcobacter thereius</name>
    <dbReference type="NCBI Taxonomy" id="544718"/>
    <lineage>
        <taxon>Bacteria</taxon>
        <taxon>Pseudomonadati</taxon>
        <taxon>Campylobacterota</taxon>
        <taxon>Epsilonproteobacteria</taxon>
        <taxon>Campylobacterales</taxon>
        <taxon>Arcobacteraceae</taxon>
        <taxon>Aliarcobacter</taxon>
    </lineage>
</organism>
<evidence type="ECO:0000313" key="3">
    <source>
        <dbReference type="Proteomes" id="UP000308001"/>
    </source>
</evidence>
<dbReference type="Pfam" id="PF00535">
    <property type="entry name" value="Glycos_transf_2"/>
    <property type="match status" value="1"/>
</dbReference>
<dbReference type="CDD" id="cd04186">
    <property type="entry name" value="GT_2_like_c"/>
    <property type="match status" value="1"/>
</dbReference>
<dbReference type="GO" id="GO:0016740">
    <property type="term" value="F:transferase activity"/>
    <property type="evidence" value="ECO:0007669"/>
    <property type="project" value="UniProtKB-KW"/>
</dbReference>
<comment type="caution">
    <text evidence="2">The sequence shown here is derived from an EMBL/GenBank/DDBJ whole genome shotgun (WGS) entry which is preliminary data.</text>
</comment>
<proteinExistence type="predicted"/>
<protein>
    <submittedName>
        <fullName evidence="2">Glycosyltransferase family 2 protein</fullName>
    </submittedName>
</protein>
<dbReference type="Proteomes" id="UP000308001">
    <property type="component" value="Unassembled WGS sequence"/>
</dbReference>
<dbReference type="PANTHER" id="PTHR43179">
    <property type="entry name" value="RHAMNOSYLTRANSFERASE WBBL"/>
    <property type="match status" value="1"/>
</dbReference>
<dbReference type="AlphaFoldDB" id="A0A5R9H3F1"/>
<sequence length="273" mass="32734">MKLHATIVLFEDNDESLKKAIFSFLNTPLDVKLYLVDNSSTTRLQYLQKLDYRIEYIYTGENLGFGRAHNIALQKSIDNKIDYHLVLNPDIYFNSGVLEELLVYMEKNRDVANIMPKVFYPNGELQYLCKLLPTPKELIVRRFVASDKTIQKINYNYELRSFGYDKILNVPFLSGCFMLLRVECLKDIGLFDEKIFMYMEDIDLNRRLHAKYKTIFYPYVNITHIHAQESYKRKWLLFKHIQSTIYYFNKWGWFFDDFRKEINKKTLNNIKKL</sequence>
<dbReference type="RefSeq" id="WP_138142850.1">
    <property type="nucleotide sequence ID" value="NZ_VBUF01000003.1"/>
</dbReference>
<evidence type="ECO:0000313" key="2">
    <source>
        <dbReference type="EMBL" id="TLS71838.1"/>
    </source>
</evidence>
<dbReference type="InterPro" id="IPR001173">
    <property type="entry name" value="Glyco_trans_2-like"/>
</dbReference>
<dbReference type="Gene3D" id="3.90.550.10">
    <property type="entry name" value="Spore Coat Polysaccharide Biosynthesis Protein SpsA, Chain A"/>
    <property type="match status" value="1"/>
</dbReference>
<feature type="domain" description="Glycosyltransferase 2-like" evidence="1">
    <location>
        <begin position="15"/>
        <end position="188"/>
    </location>
</feature>
<dbReference type="InterPro" id="IPR029044">
    <property type="entry name" value="Nucleotide-diphossugar_trans"/>
</dbReference>
<keyword evidence="2" id="KW-0808">Transferase</keyword>
<evidence type="ECO:0000259" key="1">
    <source>
        <dbReference type="Pfam" id="PF00535"/>
    </source>
</evidence>
<dbReference type="SUPFAM" id="SSF53448">
    <property type="entry name" value="Nucleotide-diphospho-sugar transferases"/>
    <property type="match status" value="1"/>
</dbReference>
<dbReference type="PANTHER" id="PTHR43179:SF10">
    <property type="entry name" value="GLYCOSYL TRANSFERASE"/>
    <property type="match status" value="1"/>
</dbReference>